<dbReference type="Pfam" id="PF00172">
    <property type="entry name" value="Zn_clus"/>
    <property type="match status" value="1"/>
</dbReference>
<evidence type="ECO:0000313" key="9">
    <source>
        <dbReference type="EMBL" id="KAH7363031.1"/>
    </source>
</evidence>
<dbReference type="GO" id="GO:0000981">
    <property type="term" value="F:DNA-binding transcription factor activity, RNA polymerase II-specific"/>
    <property type="evidence" value="ECO:0007669"/>
    <property type="project" value="InterPro"/>
</dbReference>
<dbReference type="InterPro" id="IPR052073">
    <property type="entry name" value="Amide_Lactam_Regulators"/>
</dbReference>
<organism evidence="9 10">
    <name type="scientific">Plectosphaerella cucumerina</name>
    <dbReference type="NCBI Taxonomy" id="40658"/>
    <lineage>
        <taxon>Eukaryota</taxon>
        <taxon>Fungi</taxon>
        <taxon>Dikarya</taxon>
        <taxon>Ascomycota</taxon>
        <taxon>Pezizomycotina</taxon>
        <taxon>Sordariomycetes</taxon>
        <taxon>Hypocreomycetidae</taxon>
        <taxon>Glomerellales</taxon>
        <taxon>Plectosphaerellaceae</taxon>
        <taxon>Plectosphaerella</taxon>
    </lineage>
</organism>
<keyword evidence="10" id="KW-1185">Reference proteome</keyword>
<evidence type="ECO:0000256" key="1">
    <source>
        <dbReference type="ARBA" id="ARBA00022723"/>
    </source>
</evidence>
<evidence type="ECO:0000256" key="4">
    <source>
        <dbReference type="ARBA" id="ARBA00023125"/>
    </source>
</evidence>
<dbReference type="OrthoDB" id="5121955at2759"/>
<name>A0A8K0TK90_9PEZI</name>
<dbReference type="EMBL" id="JAGPXD010000003">
    <property type="protein sequence ID" value="KAH7363031.1"/>
    <property type="molecule type" value="Genomic_DNA"/>
</dbReference>
<dbReference type="SMART" id="SM00066">
    <property type="entry name" value="GAL4"/>
    <property type="match status" value="1"/>
</dbReference>
<dbReference type="Gene3D" id="4.10.240.10">
    <property type="entry name" value="Zn(2)-C6 fungal-type DNA-binding domain"/>
    <property type="match status" value="1"/>
</dbReference>
<feature type="compositionally biased region" description="Polar residues" evidence="7">
    <location>
        <begin position="78"/>
        <end position="88"/>
    </location>
</feature>
<dbReference type="GO" id="GO:0006351">
    <property type="term" value="P:DNA-templated transcription"/>
    <property type="evidence" value="ECO:0007669"/>
    <property type="project" value="InterPro"/>
</dbReference>
<feature type="region of interest" description="Disordered" evidence="7">
    <location>
        <begin position="73"/>
        <end position="104"/>
    </location>
</feature>
<dbReference type="PROSITE" id="PS50048">
    <property type="entry name" value="ZN2_CY6_FUNGAL_2"/>
    <property type="match status" value="1"/>
</dbReference>
<evidence type="ECO:0000256" key="6">
    <source>
        <dbReference type="ARBA" id="ARBA00023242"/>
    </source>
</evidence>
<evidence type="ECO:0000259" key="8">
    <source>
        <dbReference type="PROSITE" id="PS50048"/>
    </source>
</evidence>
<dbReference type="InterPro" id="IPR001138">
    <property type="entry name" value="Zn2Cys6_DnaBD"/>
</dbReference>
<keyword evidence="5" id="KW-0804">Transcription</keyword>
<dbReference type="GO" id="GO:0003677">
    <property type="term" value="F:DNA binding"/>
    <property type="evidence" value="ECO:0007669"/>
    <property type="project" value="UniProtKB-KW"/>
</dbReference>
<keyword evidence="3" id="KW-0805">Transcription regulation</keyword>
<dbReference type="GO" id="GO:0008270">
    <property type="term" value="F:zinc ion binding"/>
    <property type="evidence" value="ECO:0007669"/>
    <property type="project" value="InterPro"/>
</dbReference>
<keyword evidence="2" id="KW-0862">Zinc</keyword>
<evidence type="ECO:0000256" key="3">
    <source>
        <dbReference type="ARBA" id="ARBA00023015"/>
    </source>
</evidence>
<dbReference type="SMART" id="SM00906">
    <property type="entry name" value="Fungal_trans"/>
    <property type="match status" value="1"/>
</dbReference>
<proteinExistence type="predicted"/>
<dbReference type="Pfam" id="PF04082">
    <property type="entry name" value="Fungal_trans"/>
    <property type="match status" value="1"/>
</dbReference>
<keyword evidence="1" id="KW-0479">Metal-binding</keyword>
<reference evidence="9" key="1">
    <citation type="journal article" date="2021" name="Nat. Commun.">
        <title>Genetic determinants of endophytism in the Arabidopsis root mycobiome.</title>
        <authorList>
            <person name="Mesny F."/>
            <person name="Miyauchi S."/>
            <person name="Thiergart T."/>
            <person name="Pickel B."/>
            <person name="Atanasova L."/>
            <person name="Karlsson M."/>
            <person name="Huettel B."/>
            <person name="Barry K.W."/>
            <person name="Haridas S."/>
            <person name="Chen C."/>
            <person name="Bauer D."/>
            <person name="Andreopoulos W."/>
            <person name="Pangilinan J."/>
            <person name="LaButti K."/>
            <person name="Riley R."/>
            <person name="Lipzen A."/>
            <person name="Clum A."/>
            <person name="Drula E."/>
            <person name="Henrissat B."/>
            <person name="Kohler A."/>
            <person name="Grigoriev I.V."/>
            <person name="Martin F.M."/>
            <person name="Hacquard S."/>
        </authorList>
    </citation>
    <scope>NUCLEOTIDE SEQUENCE</scope>
    <source>
        <strain evidence="9">MPI-CAGE-AT-0016</strain>
    </source>
</reference>
<dbReference type="PANTHER" id="PTHR47171">
    <property type="entry name" value="FARA-RELATED"/>
    <property type="match status" value="1"/>
</dbReference>
<dbReference type="CDD" id="cd00067">
    <property type="entry name" value="GAL4"/>
    <property type="match status" value="1"/>
</dbReference>
<dbReference type="CDD" id="cd12148">
    <property type="entry name" value="fungal_TF_MHR"/>
    <property type="match status" value="1"/>
</dbReference>
<feature type="region of interest" description="Disordered" evidence="7">
    <location>
        <begin position="1"/>
        <end position="27"/>
    </location>
</feature>
<evidence type="ECO:0000256" key="5">
    <source>
        <dbReference type="ARBA" id="ARBA00023163"/>
    </source>
</evidence>
<comment type="caution">
    <text evidence="9">The sequence shown here is derived from an EMBL/GenBank/DDBJ whole genome shotgun (WGS) entry which is preliminary data.</text>
</comment>
<dbReference type="SUPFAM" id="SSF57701">
    <property type="entry name" value="Zn2/Cys6 DNA-binding domain"/>
    <property type="match status" value="1"/>
</dbReference>
<gene>
    <name evidence="9" type="ORF">B0T11DRAFT_281940</name>
</gene>
<protein>
    <submittedName>
        <fullName evidence="9">Fungal-specific transcription factor domain-containing protein</fullName>
    </submittedName>
</protein>
<dbReference type="InterPro" id="IPR036864">
    <property type="entry name" value="Zn2-C6_fun-type_DNA-bd_sf"/>
</dbReference>
<dbReference type="InterPro" id="IPR007219">
    <property type="entry name" value="XnlR_reg_dom"/>
</dbReference>
<evidence type="ECO:0000256" key="7">
    <source>
        <dbReference type="SAM" id="MobiDB-lite"/>
    </source>
</evidence>
<accession>A0A8K0TK90</accession>
<evidence type="ECO:0000256" key="2">
    <source>
        <dbReference type="ARBA" id="ARBA00022833"/>
    </source>
</evidence>
<dbReference type="PANTHER" id="PTHR47171:SF1">
    <property type="entry name" value="ZN(II)2CYS6 TRANSCRIPTION FACTOR (EUROFUNG)"/>
    <property type="match status" value="1"/>
</dbReference>
<feature type="domain" description="Zn(2)-C6 fungal-type" evidence="8">
    <location>
        <begin position="33"/>
        <end position="64"/>
    </location>
</feature>
<dbReference type="Proteomes" id="UP000813385">
    <property type="component" value="Unassembled WGS sequence"/>
</dbReference>
<evidence type="ECO:0000313" key="10">
    <source>
        <dbReference type="Proteomes" id="UP000813385"/>
    </source>
</evidence>
<dbReference type="AlphaFoldDB" id="A0A8K0TK90"/>
<keyword evidence="6" id="KW-0539">Nucleus</keyword>
<sequence>MAADIHRAPAGMLSNEEEPTPSPTPTVRRARQACRRCNERKLRCDVVDSQPCRNCARAEALCEVVPSRRGKYQRRSRQLLTTSASPHPTHSEEEHTLSAPSKTATPANDVALRYRGTLYNVLRATMQRWSVYLPPASNLTVPFKLFVAESTALLPEIDLELGLYDPYEEILAHLRENSTTDQHRVEHLGASRIRYLRDEGCFSGYDARVTELALMEYLVSIHPSFPVLDRKILVHQVLTGTTSLLLITSILAVVVSYGDVTIARALGFEDPNHAEKVLHNRATLLFQTHAERDNITMLQSALLLSLCKGANANSSNAREWSGVAVSLGQSMRIHRSSTFLQKSVEEARTLRKLWWSIYMRERQVASFLGLPCRIREADCDIEPPRASDFEGNEPAPEDSVFARELPEHAAYFIAVVEVAKTLGQVTDRYFVRDMPQADPGADRAFDASLESSMRKLLDGLAGTSWPAKTSVWVSKLRIACNHVRLLIFQGKLLHGIDVDGTDGPLALEAASEISRAVDDMIMQDKCRFGQQDTHLRRSIAAILSALFLLAYQRRAADGQKKAILTSRAQSCLRGLDKIQGHGTWEANRVFWDFFHGYVDDGAGPELPKALKLSARPEMRSTFRASGQAFEDVGSATDALAEPVLDRAAMARPFSMMYGPCGACEDFLTPAPEPDSSSYAL</sequence>
<keyword evidence="4" id="KW-0238">DNA-binding</keyword>